<evidence type="ECO:0000256" key="1">
    <source>
        <dbReference type="ARBA" id="ARBA00022723"/>
    </source>
</evidence>
<dbReference type="RefSeq" id="WP_127074314.1">
    <property type="nucleotide sequence ID" value="NZ_BMKB01000003.1"/>
</dbReference>
<dbReference type="InterPro" id="IPR004843">
    <property type="entry name" value="Calcineurin-like_PHP"/>
</dbReference>
<keyword evidence="3" id="KW-0408">Iron</keyword>
<evidence type="ECO:0000256" key="4">
    <source>
        <dbReference type="ARBA" id="ARBA00025742"/>
    </source>
</evidence>
<accession>A0A916REG9</accession>
<dbReference type="InterPro" id="IPR050884">
    <property type="entry name" value="CNP_phosphodiesterase-III"/>
</dbReference>
<dbReference type="EMBL" id="BMKB01000003">
    <property type="protein sequence ID" value="GGA49894.1"/>
    <property type="molecule type" value="Genomic_DNA"/>
</dbReference>
<dbReference type="InterPro" id="IPR029052">
    <property type="entry name" value="Metallo-depent_PP-like"/>
</dbReference>
<keyword evidence="1" id="KW-0479">Metal-binding</keyword>
<dbReference type="Proteomes" id="UP000596977">
    <property type="component" value="Unassembled WGS sequence"/>
</dbReference>
<evidence type="ECO:0000256" key="3">
    <source>
        <dbReference type="ARBA" id="ARBA00023004"/>
    </source>
</evidence>
<protein>
    <submittedName>
        <fullName evidence="6">Metallophosphoesterase</fullName>
    </submittedName>
</protein>
<evidence type="ECO:0000313" key="6">
    <source>
        <dbReference type="EMBL" id="GGA49894.1"/>
    </source>
</evidence>
<evidence type="ECO:0000313" key="7">
    <source>
        <dbReference type="Proteomes" id="UP000596977"/>
    </source>
</evidence>
<name>A0A916REG9_9HYPH</name>
<comment type="similarity">
    <text evidence="4">Belongs to the cyclic nucleotide phosphodiesterase class-III family.</text>
</comment>
<keyword evidence="7" id="KW-1185">Reference proteome</keyword>
<dbReference type="Gene3D" id="3.60.21.10">
    <property type="match status" value="1"/>
</dbReference>
<dbReference type="SUPFAM" id="SSF56300">
    <property type="entry name" value="Metallo-dependent phosphatases"/>
    <property type="match status" value="1"/>
</dbReference>
<dbReference type="GO" id="GO:0046872">
    <property type="term" value="F:metal ion binding"/>
    <property type="evidence" value="ECO:0007669"/>
    <property type="project" value="UniProtKB-KW"/>
</dbReference>
<evidence type="ECO:0000256" key="2">
    <source>
        <dbReference type="ARBA" id="ARBA00022801"/>
    </source>
</evidence>
<evidence type="ECO:0000259" key="5">
    <source>
        <dbReference type="Pfam" id="PF00149"/>
    </source>
</evidence>
<organism evidence="6 7">
    <name type="scientific">Pelagibacterium lentulum</name>
    <dbReference type="NCBI Taxonomy" id="2029865"/>
    <lineage>
        <taxon>Bacteria</taxon>
        <taxon>Pseudomonadati</taxon>
        <taxon>Pseudomonadota</taxon>
        <taxon>Alphaproteobacteria</taxon>
        <taxon>Hyphomicrobiales</taxon>
        <taxon>Devosiaceae</taxon>
        <taxon>Pelagibacterium</taxon>
    </lineage>
</organism>
<sequence length="276" mass="31068">MRLVHLSDLHFGKHDDAVVESFANEITGQKPDLIVVSGDFTQIGSRKEFQKAREFIKTLPAPVFAVPGNHDVPERNLIKRFINPYGHYKRYIDADLEPFAVYDNVALSGLRTSRRARASLNWSDGTISKSQLQMLEQRFANVPEDTVKVVVAHHPLMHPEEPMARHQRRVKRADLALETFARIGVRLVLSGHFHLAYVRKHGDAPEEVAEDMPTGVRRAAVALILVAQAASSTSTRLRGEPNAYNVIDIDKGEIVIDVREWRDGGWITREKAKEAA</sequence>
<dbReference type="PANTHER" id="PTHR42988">
    <property type="entry name" value="PHOSPHOHYDROLASE"/>
    <property type="match status" value="1"/>
</dbReference>
<dbReference type="AlphaFoldDB" id="A0A916REG9"/>
<comment type="caution">
    <text evidence="6">The sequence shown here is derived from an EMBL/GenBank/DDBJ whole genome shotgun (WGS) entry which is preliminary data.</text>
</comment>
<dbReference type="GO" id="GO:0016787">
    <property type="term" value="F:hydrolase activity"/>
    <property type="evidence" value="ECO:0007669"/>
    <property type="project" value="UniProtKB-KW"/>
</dbReference>
<gene>
    <name evidence="6" type="ORF">GCM10011499_19770</name>
</gene>
<reference evidence="6 7" key="1">
    <citation type="journal article" date="2014" name="Int. J. Syst. Evol. Microbiol.">
        <title>Complete genome sequence of Corynebacterium casei LMG S-19264T (=DSM 44701T), isolated from a smear-ripened cheese.</title>
        <authorList>
            <consortium name="US DOE Joint Genome Institute (JGI-PGF)"/>
            <person name="Walter F."/>
            <person name="Albersmeier A."/>
            <person name="Kalinowski J."/>
            <person name="Ruckert C."/>
        </authorList>
    </citation>
    <scope>NUCLEOTIDE SEQUENCE [LARGE SCALE GENOMIC DNA]</scope>
    <source>
        <strain evidence="6 7">CGMCC 1.15896</strain>
    </source>
</reference>
<dbReference type="PANTHER" id="PTHR42988:SF2">
    <property type="entry name" value="CYCLIC NUCLEOTIDE PHOSPHODIESTERASE CBUA0032-RELATED"/>
    <property type="match status" value="1"/>
</dbReference>
<feature type="domain" description="Calcineurin-like phosphoesterase" evidence="5">
    <location>
        <begin position="1"/>
        <end position="194"/>
    </location>
</feature>
<proteinExistence type="inferred from homology"/>
<dbReference type="OrthoDB" id="651281at2"/>
<keyword evidence="2" id="KW-0378">Hydrolase</keyword>
<dbReference type="Pfam" id="PF00149">
    <property type="entry name" value="Metallophos"/>
    <property type="match status" value="1"/>
</dbReference>